<dbReference type="Proteomes" id="UP000233551">
    <property type="component" value="Unassembled WGS sequence"/>
</dbReference>
<comment type="caution">
    <text evidence="1">The sequence shown here is derived from an EMBL/GenBank/DDBJ whole genome shotgun (WGS) entry which is preliminary data.</text>
</comment>
<accession>A0A2I0GCE4</accession>
<protein>
    <recommendedName>
        <fullName evidence="3">Reverse transcriptase zinc-binding domain-containing protein</fullName>
    </recommendedName>
</protein>
<evidence type="ECO:0000313" key="1">
    <source>
        <dbReference type="EMBL" id="PKH47875.1"/>
    </source>
</evidence>
<gene>
    <name evidence="1" type="ORF">CRG98_050412</name>
</gene>
<dbReference type="PANTHER" id="PTHR33116:SF86">
    <property type="entry name" value="REVERSE TRANSCRIPTASE DOMAIN-CONTAINING PROTEIN"/>
    <property type="match status" value="1"/>
</dbReference>
<name>A0A2I0GCE4_PUNGR</name>
<proteinExistence type="predicted"/>
<dbReference type="EMBL" id="PGOL01045274">
    <property type="protein sequence ID" value="PKH47875.1"/>
    <property type="molecule type" value="Genomic_DNA"/>
</dbReference>
<reference evidence="1 2" key="1">
    <citation type="submission" date="2017-11" db="EMBL/GenBank/DDBJ databases">
        <title>De-novo sequencing of pomegranate (Punica granatum L.) genome.</title>
        <authorList>
            <person name="Akparov Z."/>
            <person name="Amiraslanov A."/>
            <person name="Hajiyeva S."/>
            <person name="Abbasov M."/>
            <person name="Kaur K."/>
            <person name="Hamwieh A."/>
            <person name="Solovyev V."/>
            <person name="Salamov A."/>
            <person name="Braich B."/>
            <person name="Kosarev P."/>
            <person name="Mahmoud A."/>
            <person name="Hajiyev E."/>
            <person name="Babayeva S."/>
            <person name="Izzatullayeva V."/>
            <person name="Mammadov A."/>
            <person name="Mammadov A."/>
            <person name="Sharifova S."/>
            <person name="Ojaghi J."/>
            <person name="Eynullazada K."/>
            <person name="Bayramov B."/>
            <person name="Abdulazimova A."/>
            <person name="Shahmuradov I."/>
        </authorList>
    </citation>
    <scope>NUCLEOTIDE SEQUENCE [LARGE SCALE GENOMIC DNA]</scope>
    <source>
        <strain evidence="2">cv. AG2017</strain>
        <tissue evidence="1">Leaf</tissue>
    </source>
</reference>
<evidence type="ECO:0000313" key="2">
    <source>
        <dbReference type="Proteomes" id="UP000233551"/>
    </source>
</evidence>
<keyword evidence="2" id="KW-1185">Reference proteome</keyword>
<dbReference type="AlphaFoldDB" id="A0A2I0GCE4"/>
<sequence length="246" mass="28288">MSLFRLPKSTLNSIDKVTRRFWWGVSKEEGSYYTLTSWNSLCQPKSKGGLDFQRAEDTNKAMLSKTVWALTKSNESLASRALKAKYGNFLNSTNRSSPSSIWKGLRWCKNTIQNSTCFSIGDGATTSVWIDPWIPGKLGHKASPKTNVVPNLELKVCDLMLLHPKRWNVPLIRNLFEQDTVDNILKIHLSQEDYEDSTLWTPNTSGKHSVKSFYLVDQNHRFHNHSGVVWKAIWNLKMHERLKLHL</sequence>
<evidence type="ECO:0008006" key="3">
    <source>
        <dbReference type="Google" id="ProtNLM"/>
    </source>
</evidence>
<organism evidence="1 2">
    <name type="scientific">Punica granatum</name>
    <name type="common">Pomegranate</name>
    <dbReference type="NCBI Taxonomy" id="22663"/>
    <lineage>
        <taxon>Eukaryota</taxon>
        <taxon>Viridiplantae</taxon>
        <taxon>Streptophyta</taxon>
        <taxon>Embryophyta</taxon>
        <taxon>Tracheophyta</taxon>
        <taxon>Spermatophyta</taxon>
        <taxon>Magnoliopsida</taxon>
        <taxon>eudicotyledons</taxon>
        <taxon>Gunneridae</taxon>
        <taxon>Pentapetalae</taxon>
        <taxon>rosids</taxon>
        <taxon>malvids</taxon>
        <taxon>Myrtales</taxon>
        <taxon>Lythraceae</taxon>
        <taxon>Punica</taxon>
    </lineage>
</organism>
<dbReference type="PANTHER" id="PTHR33116">
    <property type="entry name" value="REVERSE TRANSCRIPTASE ZINC-BINDING DOMAIN-CONTAINING PROTEIN-RELATED-RELATED"/>
    <property type="match status" value="1"/>
</dbReference>
<dbReference type="STRING" id="22663.A0A2I0GCE4"/>